<keyword evidence="1" id="KW-0812">Transmembrane</keyword>
<dbReference type="InterPro" id="IPR023393">
    <property type="entry name" value="START-like_dom_sf"/>
</dbReference>
<evidence type="ECO:0000313" key="3">
    <source>
        <dbReference type="Proteomes" id="UP000292445"/>
    </source>
</evidence>
<dbReference type="PANTHER" id="PTHR38588:SF1">
    <property type="entry name" value="BLL0334 PROTEIN"/>
    <property type="match status" value="1"/>
</dbReference>
<dbReference type="CDD" id="cd05018">
    <property type="entry name" value="CoxG"/>
    <property type="match status" value="1"/>
</dbReference>
<sequence length="203" mass="21001">MIIDGTKTLAAPRARVWEALDDLDFLRRTIPDCRAISRTDDGGYRATISAGVGPIRANFEVAFARSVQAPQERFTLTGQGSAGVAGAASGSVAVTLEDIAGGTLLGYRAETEVTGKVAQLGARMIDGAARKFSEQFFANVQRELSGAGAQAAAPASGFVAPAQAWAAPAPTAAPAAGRWQGWWLPIACGVGCFVGTFCANLLR</sequence>
<comment type="caution">
    <text evidence="2">The sequence shown here is derived from an EMBL/GenBank/DDBJ whole genome shotgun (WGS) entry which is preliminary data.</text>
</comment>
<dbReference type="EMBL" id="SGXC01000002">
    <property type="protein sequence ID" value="RZS81442.1"/>
    <property type="molecule type" value="Genomic_DNA"/>
</dbReference>
<accession>A0A4Q7NEA2</accession>
<gene>
    <name evidence="2" type="ORF">EV675_4065</name>
</gene>
<dbReference type="AlphaFoldDB" id="A0A4Q7NEA2"/>
<organism evidence="2 3">
    <name type="scientific">Pigmentiphaga kullae</name>
    <dbReference type="NCBI Taxonomy" id="151784"/>
    <lineage>
        <taxon>Bacteria</taxon>
        <taxon>Pseudomonadati</taxon>
        <taxon>Pseudomonadota</taxon>
        <taxon>Betaproteobacteria</taxon>
        <taxon>Burkholderiales</taxon>
        <taxon>Alcaligenaceae</taxon>
        <taxon>Pigmentiphaga</taxon>
    </lineage>
</organism>
<dbReference type="RefSeq" id="WP_130359249.1">
    <property type="nucleotide sequence ID" value="NZ_SGXC01000002.1"/>
</dbReference>
<evidence type="ECO:0000256" key="1">
    <source>
        <dbReference type="SAM" id="Phobius"/>
    </source>
</evidence>
<keyword evidence="1" id="KW-1133">Transmembrane helix</keyword>
<dbReference type="PANTHER" id="PTHR38588">
    <property type="entry name" value="BLL0334 PROTEIN"/>
    <property type="match status" value="1"/>
</dbReference>
<keyword evidence="3" id="KW-1185">Reference proteome</keyword>
<feature type="transmembrane region" description="Helical" evidence="1">
    <location>
        <begin position="182"/>
        <end position="202"/>
    </location>
</feature>
<dbReference type="InterPro" id="IPR010419">
    <property type="entry name" value="CO_DH_gsu"/>
</dbReference>
<dbReference type="Gene3D" id="3.30.530.20">
    <property type="match status" value="1"/>
</dbReference>
<reference evidence="2 3" key="1">
    <citation type="submission" date="2019-02" db="EMBL/GenBank/DDBJ databases">
        <title>Genomic Encyclopedia of Type Strains, Phase IV (KMG-IV): sequencing the most valuable type-strain genomes for metagenomic binning, comparative biology and taxonomic classification.</title>
        <authorList>
            <person name="Goeker M."/>
        </authorList>
    </citation>
    <scope>NUCLEOTIDE SEQUENCE [LARGE SCALE GENOMIC DNA]</scope>
    <source>
        <strain evidence="2 3">K24</strain>
    </source>
</reference>
<dbReference type="SUPFAM" id="SSF55961">
    <property type="entry name" value="Bet v1-like"/>
    <property type="match status" value="1"/>
</dbReference>
<dbReference type="Proteomes" id="UP000292445">
    <property type="component" value="Unassembled WGS sequence"/>
</dbReference>
<dbReference type="Pfam" id="PF06240">
    <property type="entry name" value="COXG"/>
    <property type="match status" value="1"/>
</dbReference>
<protein>
    <recommendedName>
        <fullName evidence="4">Carbon monoxide dehydrogenase subunit G</fullName>
    </recommendedName>
</protein>
<name>A0A4Q7NEA2_9BURK</name>
<evidence type="ECO:0000313" key="2">
    <source>
        <dbReference type="EMBL" id="RZS81442.1"/>
    </source>
</evidence>
<keyword evidence="1" id="KW-0472">Membrane</keyword>
<dbReference type="OrthoDB" id="9787428at2"/>
<proteinExistence type="predicted"/>
<evidence type="ECO:0008006" key="4">
    <source>
        <dbReference type="Google" id="ProtNLM"/>
    </source>
</evidence>